<keyword evidence="3" id="KW-1185">Reference proteome</keyword>
<dbReference type="InterPro" id="IPR004401">
    <property type="entry name" value="YbaB/EbfC"/>
</dbReference>
<evidence type="ECO:0000256" key="1">
    <source>
        <dbReference type="SAM" id="MobiDB-lite"/>
    </source>
</evidence>
<feature type="region of interest" description="Disordered" evidence="1">
    <location>
        <begin position="99"/>
        <end position="148"/>
    </location>
</feature>
<dbReference type="EMBL" id="JACHMH010000001">
    <property type="protein sequence ID" value="MBB4677691.1"/>
    <property type="molecule type" value="Genomic_DNA"/>
</dbReference>
<dbReference type="Pfam" id="PF02575">
    <property type="entry name" value="YbaB_DNA_bd"/>
    <property type="match status" value="1"/>
</dbReference>
<dbReference type="Gene3D" id="3.30.1310.10">
    <property type="entry name" value="Nucleoid-associated protein YbaB-like domain"/>
    <property type="match status" value="1"/>
</dbReference>
<comment type="caution">
    <text evidence="2">The sequence shown here is derived from an EMBL/GenBank/DDBJ whole genome shotgun (WGS) entry which is preliminary data.</text>
</comment>
<dbReference type="InterPro" id="IPR036894">
    <property type="entry name" value="YbaB-like_sf"/>
</dbReference>
<dbReference type="RefSeq" id="WP_185003606.1">
    <property type="nucleotide sequence ID" value="NZ_BAAAUI010000023.1"/>
</dbReference>
<evidence type="ECO:0000313" key="3">
    <source>
        <dbReference type="Proteomes" id="UP000533598"/>
    </source>
</evidence>
<protein>
    <submittedName>
        <fullName evidence="2">DNA-binding protein YbaB</fullName>
    </submittedName>
</protein>
<keyword evidence="2" id="KW-0238">DNA-binding</keyword>
<dbReference type="SUPFAM" id="SSF82607">
    <property type="entry name" value="YbaB-like"/>
    <property type="match status" value="1"/>
</dbReference>
<organism evidence="2 3">
    <name type="scientific">Crossiella cryophila</name>
    <dbReference type="NCBI Taxonomy" id="43355"/>
    <lineage>
        <taxon>Bacteria</taxon>
        <taxon>Bacillati</taxon>
        <taxon>Actinomycetota</taxon>
        <taxon>Actinomycetes</taxon>
        <taxon>Pseudonocardiales</taxon>
        <taxon>Pseudonocardiaceae</taxon>
        <taxon>Crossiella</taxon>
    </lineage>
</organism>
<gene>
    <name evidence="2" type="ORF">HNR67_003809</name>
</gene>
<sequence>MERENRARLAAVDAVSGELQQLSGRASTPDGKISVEVHVNGSLKDVQIHPSLVDASLRNLGQLLVQLAQQAQAQAGRQLEEVVTPLFGDATQTMAMLRGYLPPAEDEDTAAAGPERREPNTPPRPSQQPPRRTGRDEDEDDFGGPILR</sequence>
<accession>A0A7W7FT29</accession>
<dbReference type="Proteomes" id="UP000533598">
    <property type="component" value="Unassembled WGS sequence"/>
</dbReference>
<reference evidence="2 3" key="1">
    <citation type="submission" date="2020-08" db="EMBL/GenBank/DDBJ databases">
        <title>Sequencing the genomes of 1000 actinobacteria strains.</title>
        <authorList>
            <person name="Klenk H.-P."/>
        </authorList>
    </citation>
    <scope>NUCLEOTIDE SEQUENCE [LARGE SCALE GENOMIC DNA]</scope>
    <source>
        <strain evidence="2 3">DSM 44230</strain>
    </source>
</reference>
<dbReference type="GO" id="GO:0003677">
    <property type="term" value="F:DNA binding"/>
    <property type="evidence" value="ECO:0007669"/>
    <property type="project" value="UniProtKB-KW"/>
</dbReference>
<evidence type="ECO:0000313" key="2">
    <source>
        <dbReference type="EMBL" id="MBB4677691.1"/>
    </source>
</evidence>
<proteinExistence type="predicted"/>
<dbReference type="AlphaFoldDB" id="A0A7W7FT29"/>
<name>A0A7W7FT29_9PSEU</name>